<keyword evidence="4" id="KW-1185">Reference proteome</keyword>
<gene>
    <name evidence="1" type="ORF">BGI27_15005</name>
    <name evidence="2" type="ORF">CGU29_14735</name>
</gene>
<dbReference type="Proteomes" id="UP000623509">
    <property type="component" value="Unassembled WGS sequence"/>
</dbReference>
<evidence type="ECO:0008006" key="5">
    <source>
        <dbReference type="Google" id="ProtNLM"/>
    </source>
</evidence>
<dbReference type="AlphaFoldDB" id="A0A272ENR4"/>
<dbReference type="EMBL" id="NMRN01000062">
    <property type="protein sequence ID" value="PAS91743.1"/>
    <property type="molecule type" value="Genomic_DNA"/>
</dbReference>
<reference evidence="2 3" key="2">
    <citation type="submission" date="2017-07" db="EMBL/GenBank/DDBJ databases">
        <title>Candidatus Dactylopiibacterium carminicum, a nitrogen-fixing symbiont of the cochineal insect Dactylopius coccus and Dactylopius opuntiae (Hemiptera: Coccoidea: Dactylopiidae).</title>
        <authorList>
            <person name="Vera A."/>
        </authorList>
    </citation>
    <scope>NUCLEOTIDE SEQUENCE [LARGE SCALE GENOMIC DNA]</scope>
    <source>
        <strain evidence="2 3">NFDCM</strain>
    </source>
</reference>
<proteinExistence type="predicted"/>
<protein>
    <recommendedName>
        <fullName evidence="5">4Fe-4S ferredoxin-type domain-containing protein</fullName>
    </recommendedName>
</protein>
<dbReference type="Proteomes" id="UP000216107">
    <property type="component" value="Unassembled WGS sequence"/>
</dbReference>
<dbReference type="OrthoDB" id="6195205at2"/>
<evidence type="ECO:0000313" key="2">
    <source>
        <dbReference type="EMBL" id="PAS91743.1"/>
    </source>
</evidence>
<dbReference type="RefSeq" id="WP_095525655.1">
    <property type="nucleotide sequence ID" value="NZ_MDUX01000063.1"/>
</dbReference>
<evidence type="ECO:0000313" key="4">
    <source>
        <dbReference type="Proteomes" id="UP000623509"/>
    </source>
</evidence>
<comment type="caution">
    <text evidence="2">The sequence shown here is derived from an EMBL/GenBank/DDBJ whole genome shotgun (WGS) entry which is preliminary data.</text>
</comment>
<accession>A0A272ENR4</accession>
<reference evidence="1 4" key="1">
    <citation type="submission" date="2016-08" db="EMBL/GenBank/DDBJ databases">
        <title>Candidatus Dactylopiibacterium carminicum genome sequence.</title>
        <authorList>
            <person name="Ramirez-Puebla S.T."/>
            <person name="Ormeno-Orrillo E."/>
            <person name="Vera-Ponce De Leon A."/>
            <person name="Luis L."/>
            <person name="Sanchez-Flores A."/>
            <person name="Monica R."/>
            <person name="Martinez-Romero E."/>
        </authorList>
    </citation>
    <scope>NUCLEOTIDE SEQUENCE [LARGE SCALE GENOMIC DNA]</scope>
    <source>
        <strain evidence="1">END1</strain>
    </source>
</reference>
<evidence type="ECO:0000313" key="3">
    <source>
        <dbReference type="Proteomes" id="UP000216107"/>
    </source>
</evidence>
<evidence type="ECO:0000313" key="1">
    <source>
        <dbReference type="EMBL" id="KAF7598120.1"/>
    </source>
</evidence>
<sequence>MNRLPASQFLDDAGLNRQHVFDLAALPADLLAPLQPRAHECRLILFGHAGRRLWECVQAEGLRREHPIDEYSVRTVESWLANALPAAQARFVFPAALGTVQVGLQRLGALAGWHHAAPFMVGVDAKWGSWFAYRAVILIDTALPVSEPEDLGHPCSGCKEKTCITACTAGALTEGVFNGPRCRAGRLAETSPCALGCLARMACPVGTEHRYEESQIRHSAAGSLAVLRRYAGLV</sequence>
<dbReference type="EMBL" id="MDUX01000063">
    <property type="protein sequence ID" value="KAF7598120.1"/>
    <property type="molecule type" value="Genomic_DNA"/>
</dbReference>
<organism evidence="2 3">
    <name type="scientific">Candidatus Dactylopiibacterium carminicum</name>
    <dbReference type="NCBI Taxonomy" id="857335"/>
    <lineage>
        <taxon>Bacteria</taxon>
        <taxon>Pseudomonadati</taxon>
        <taxon>Pseudomonadota</taxon>
        <taxon>Betaproteobacteria</taxon>
        <taxon>Rhodocyclales</taxon>
        <taxon>Rhodocyclaceae</taxon>
        <taxon>Candidatus Dactylopiibacterium</taxon>
    </lineage>
</organism>
<name>A0A272ENR4_9RHOO</name>